<dbReference type="KEGG" id="lins:G7067_13240"/>
<protein>
    <submittedName>
        <fullName evidence="1">Uncharacterized protein</fullName>
    </submittedName>
</protein>
<gene>
    <name evidence="1" type="ORF">G7067_13240</name>
</gene>
<sequence length="56" mass="6188">MQNGNMTMMAEAVFGDLQETIELMEQAEREEAFTADPEMIVTTPWCATAATALIMC</sequence>
<name>A0A6G8FLC7_9MICO</name>
<dbReference type="Proteomes" id="UP000501387">
    <property type="component" value="Chromosome"/>
</dbReference>
<dbReference type="RefSeq" id="WP_166325280.1">
    <property type="nucleotide sequence ID" value="NZ_CP049934.1"/>
</dbReference>
<dbReference type="EMBL" id="CP049934">
    <property type="protein sequence ID" value="QIM17154.1"/>
    <property type="molecule type" value="Genomic_DNA"/>
</dbReference>
<proteinExistence type="predicted"/>
<organism evidence="1 2">
    <name type="scientific">Leucobacter insecticola</name>
    <dbReference type="NCBI Taxonomy" id="2714934"/>
    <lineage>
        <taxon>Bacteria</taxon>
        <taxon>Bacillati</taxon>
        <taxon>Actinomycetota</taxon>
        <taxon>Actinomycetes</taxon>
        <taxon>Micrococcales</taxon>
        <taxon>Microbacteriaceae</taxon>
        <taxon>Leucobacter</taxon>
    </lineage>
</organism>
<accession>A0A6G8FLC7</accession>
<reference evidence="1 2" key="1">
    <citation type="submission" date="2020-03" db="EMBL/GenBank/DDBJ databases">
        <title>Leucobacter sp. nov., isolated from beetles.</title>
        <authorList>
            <person name="Hyun D.-W."/>
            <person name="Bae J.-W."/>
        </authorList>
    </citation>
    <scope>NUCLEOTIDE SEQUENCE [LARGE SCALE GENOMIC DNA]</scope>
    <source>
        <strain evidence="1 2">HDW9B</strain>
    </source>
</reference>
<dbReference type="AlphaFoldDB" id="A0A6G8FLC7"/>
<keyword evidence="2" id="KW-1185">Reference proteome</keyword>
<evidence type="ECO:0000313" key="1">
    <source>
        <dbReference type="EMBL" id="QIM17154.1"/>
    </source>
</evidence>
<evidence type="ECO:0000313" key="2">
    <source>
        <dbReference type="Proteomes" id="UP000501387"/>
    </source>
</evidence>